<keyword evidence="2" id="KW-0238">DNA-binding</keyword>
<proteinExistence type="predicted"/>
<evidence type="ECO:0000256" key="1">
    <source>
        <dbReference type="ARBA" id="ARBA00023015"/>
    </source>
</evidence>
<comment type="caution">
    <text evidence="5">The sequence shown here is derived from an EMBL/GenBank/DDBJ whole genome shotgun (WGS) entry which is preliminary data.</text>
</comment>
<dbReference type="PANTHER" id="PTHR43280">
    <property type="entry name" value="ARAC-FAMILY TRANSCRIPTIONAL REGULATOR"/>
    <property type="match status" value="1"/>
</dbReference>
<dbReference type="Gene3D" id="2.60.120.280">
    <property type="entry name" value="Regulatory protein AraC"/>
    <property type="match status" value="1"/>
</dbReference>
<evidence type="ECO:0000313" key="5">
    <source>
        <dbReference type="EMBL" id="OQP66391.1"/>
    </source>
</evidence>
<evidence type="ECO:0000256" key="3">
    <source>
        <dbReference type="ARBA" id="ARBA00023163"/>
    </source>
</evidence>
<dbReference type="InterPro" id="IPR037923">
    <property type="entry name" value="HTH-like"/>
</dbReference>
<feature type="domain" description="HTH araC/xylS-type" evidence="4">
    <location>
        <begin position="201"/>
        <end position="299"/>
    </location>
</feature>
<dbReference type="Pfam" id="PF12833">
    <property type="entry name" value="HTH_18"/>
    <property type="match status" value="1"/>
</dbReference>
<dbReference type="GO" id="GO:0043565">
    <property type="term" value="F:sequence-specific DNA binding"/>
    <property type="evidence" value="ECO:0007669"/>
    <property type="project" value="InterPro"/>
</dbReference>
<keyword evidence="6" id="KW-1185">Reference proteome</keyword>
<dbReference type="InterPro" id="IPR009057">
    <property type="entry name" value="Homeodomain-like_sf"/>
</dbReference>
<dbReference type="InterPro" id="IPR003313">
    <property type="entry name" value="AraC-bd"/>
</dbReference>
<evidence type="ECO:0000256" key="2">
    <source>
        <dbReference type="ARBA" id="ARBA00023125"/>
    </source>
</evidence>
<dbReference type="EMBL" id="LVYD01000002">
    <property type="protein sequence ID" value="OQP66391.1"/>
    <property type="molecule type" value="Genomic_DNA"/>
</dbReference>
<name>A0A1V9G6W6_9BACT</name>
<evidence type="ECO:0000313" key="6">
    <source>
        <dbReference type="Proteomes" id="UP000192796"/>
    </source>
</evidence>
<dbReference type="SUPFAM" id="SSF51215">
    <property type="entry name" value="Regulatory protein AraC"/>
    <property type="match status" value="1"/>
</dbReference>
<gene>
    <name evidence="5" type="ORF">A3860_12905</name>
</gene>
<dbReference type="PROSITE" id="PS01124">
    <property type="entry name" value="HTH_ARAC_FAMILY_2"/>
    <property type="match status" value="1"/>
</dbReference>
<dbReference type="OrthoDB" id="9813413at2"/>
<dbReference type="InterPro" id="IPR018060">
    <property type="entry name" value="HTH_AraC"/>
</dbReference>
<dbReference type="Pfam" id="PF02311">
    <property type="entry name" value="AraC_binding"/>
    <property type="match status" value="1"/>
</dbReference>
<reference evidence="5 6" key="1">
    <citation type="submission" date="2016-03" db="EMBL/GenBank/DDBJ databases">
        <title>Niastella vici sp. nov., isolated from farmland soil.</title>
        <authorList>
            <person name="Chen L."/>
            <person name="Wang D."/>
            <person name="Yang S."/>
            <person name="Wang G."/>
        </authorList>
    </citation>
    <scope>NUCLEOTIDE SEQUENCE [LARGE SCALE GENOMIC DNA]</scope>
    <source>
        <strain evidence="5 6">DJ57</strain>
    </source>
</reference>
<keyword evidence="1" id="KW-0805">Transcription regulation</keyword>
<dbReference type="InterPro" id="IPR020449">
    <property type="entry name" value="Tscrpt_reg_AraC-type_HTH"/>
</dbReference>
<dbReference type="RefSeq" id="WP_081145332.1">
    <property type="nucleotide sequence ID" value="NZ_LVYD01000002.1"/>
</dbReference>
<dbReference type="SUPFAM" id="SSF46689">
    <property type="entry name" value="Homeodomain-like"/>
    <property type="match status" value="2"/>
</dbReference>
<accession>A0A1V9G6W6</accession>
<dbReference type="SMART" id="SM00342">
    <property type="entry name" value="HTH_ARAC"/>
    <property type="match status" value="1"/>
</dbReference>
<sequence>MNAKNKEGSHKNIWYGIGRQRIEIPKTVLKQKVQPNALLNQLYVCSLGYYPNARGHYTYRKKGLPENFLFYCVDGAGWYQIGDKKSEVGPNQFFILPQNVEHAYASTEDNPWSIYWIHFGGESLPQFNELHAVQKHFKPFYIKSSGEIVTMFSRMYKALELGYSTDNLIFANMCLPHFLSLFIYNSKHTTVSPNDKLDVVDSAILYMQEHINENISLQDLSSHYNYSASRFSSLFKQKTGYAPIDYFIQMKMQKASQQLDFSTNSVKDIALSMGFDDPYYFSKRFRKIIGLSPKQYRSQKKD</sequence>
<dbReference type="PANTHER" id="PTHR43280:SF30">
    <property type="entry name" value="MMSAB OPERON REGULATORY PROTEIN"/>
    <property type="match status" value="1"/>
</dbReference>
<dbReference type="PRINTS" id="PR00032">
    <property type="entry name" value="HTHARAC"/>
</dbReference>
<dbReference type="PROSITE" id="PS00041">
    <property type="entry name" value="HTH_ARAC_FAMILY_1"/>
    <property type="match status" value="1"/>
</dbReference>
<dbReference type="AlphaFoldDB" id="A0A1V9G6W6"/>
<dbReference type="InterPro" id="IPR018062">
    <property type="entry name" value="HTH_AraC-typ_CS"/>
</dbReference>
<dbReference type="Proteomes" id="UP000192796">
    <property type="component" value="Unassembled WGS sequence"/>
</dbReference>
<dbReference type="STRING" id="1703345.A3860_12905"/>
<dbReference type="Gene3D" id="1.10.10.60">
    <property type="entry name" value="Homeodomain-like"/>
    <property type="match status" value="2"/>
</dbReference>
<protein>
    <submittedName>
        <fullName evidence="5">AraC family transcriptional regulator</fullName>
    </submittedName>
</protein>
<organism evidence="5 6">
    <name type="scientific">Niastella vici</name>
    <dbReference type="NCBI Taxonomy" id="1703345"/>
    <lineage>
        <taxon>Bacteria</taxon>
        <taxon>Pseudomonadati</taxon>
        <taxon>Bacteroidota</taxon>
        <taxon>Chitinophagia</taxon>
        <taxon>Chitinophagales</taxon>
        <taxon>Chitinophagaceae</taxon>
        <taxon>Niastella</taxon>
    </lineage>
</organism>
<dbReference type="GO" id="GO:0003700">
    <property type="term" value="F:DNA-binding transcription factor activity"/>
    <property type="evidence" value="ECO:0007669"/>
    <property type="project" value="InterPro"/>
</dbReference>
<evidence type="ECO:0000259" key="4">
    <source>
        <dbReference type="PROSITE" id="PS01124"/>
    </source>
</evidence>
<keyword evidence="3" id="KW-0804">Transcription</keyword>
<dbReference type="CDD" id="cd06986">
    <property type="entry name" value="cupin_MmsR-like_N"/>
    <property type="match status" value="1"/>
</dbReference>